<organism evidence="1 2">
    <name type="scientific">Dreissena polymorpha</name>
    <name type="common">Zebra mussel</name>
    <name type="synonym">Mytilus polymorpha</name>
    <dbReference type="NCBI Taxonomy" id="45954"/>
    <lineage>
        <taxon>Eukaryota</taxon>
        <taxon>Metazoa</taxon>
        <taxon>Spiralia</taxon>
        <taxon>Lophotrochozoa</taxon>
        <taxon>Mollusca</taxon>
        <taxon>Bivalvia</taxon>
        <taxon>Autobranchia</taxon>
        <taxon>Heteroconchia</taxon>
        <taxon>Euheterodonta</taxon>
        <taxon>Imparidentia</taxon>
        <taxon>Neoheterodontei</taxon>
        <taxon>Myida</taxon>
        <taxon>Dreissenoidea</taxon>
        <taxon>Dreissenidae</taxon>
        <taxon>Dreissena</taxon>
    </lineage>
</organism>
<accession>A0A9D4LFN8</accession>
<reference evidence="1" key="1">
    <citation type="journal article" date="2019" name="bioRxiv">
        <title>The Genome of the Zebra Mussel, Dreissena polymorpha: A Resource for Invasive Species Research.</title>
        <authorList>
            <person name="McCartney M.A."/>
            <person name="Auch B."/>
            <person name="Kono T."/>
            <person name="Mallez S."/>
            <person name="Zhang Y."/>
            <person name="Obille A."/>
            <person name="Becker A."/>
            <person name="Abrahante J.E."/>
            <person name="Garbe J."/>
            <person name="Badalamenti J.P."/>
            <person name="Herman A."/>
            <person name="Mangelson H."/>
            <person name="Liachko I."/>
            <person name="Sullivan S."/>
            <person name="Sone E.D."/>
            <person name="Koren S."/>
            <person name="Silverstein K.A.T."/>
            <person name="Beckman K.B."/>
            <person name="Gohl D.M."/>
        </authorList>
    </citation>
    <scope>NUCLEOTIDE SEQUENCE</scope>
    <source>
        <strain evidence="1">Duluth1</strain>
        <tissue evidence="1">Whole animal</tissue>
    </source>
</reference>
<name>A0A9D4LFN8_DREPO</name>
<dbReference type="EMBL" id="JAIWYP010000003">
    <property type="protein sequence ID" value="KAH3856929.1"/>
    <property type="molecule type" value="Genomic_DNA"/>
</dbReference>
<proteinExistence type="predicted"/>
<gene>
    <name evidence="1" type="ORF">DPMN_099524</name>
</gene>
<sequence length="91" mass="10578">MTVERPSRRRQKTRTRCQKIYRRGIERRLPDYDGAKTVKAPGEDFQTVQKILPDRRGTCKKLSDSLQRCQDWAPAGESHKVSQTVKHLQGL</sequence>
<keyword evidence="2" id="KW-1185">Reference proteome</keyword>
<comment type="caution">
    <text evidence="1">The sequence shown here is derived from an EMBL/GenBank/DDBJ whole genome shotgun (WGS) entry which is preliminary data.</text>
</comment>
<reference evidence="1" key="2">
    <citation type="submission" date="2020-11" db="EMBL/GenBank/DDBJ databases">
        <authorList>
            <person name="McCartney M.A."/>
            <person name="Auch B."/>
            <person name="Kono T."/>
            <person name="Mallez S."/>
            <person name="Becker A."/>
            <person name="Gohl D.M."/>
            <person name="Silverstein K.A.T."/>
            <person name="Koren S."/>
            <person name="Bechman K.B."/>
            <person name="Herman A."/>
            <person name="Abrahante J.E."/>
            <person name="Garbe J."/>
        </authorList>
    </citation>
    <scope>NUCLEOTIDE SEQUENCE</scope>
    <source>
        <strain evidence="1">Duluth1</strain>
        <tissue evidence="1">Whole animal</tissue>
    </source>
</reference>
<evidence type="ECO:0000313" key="2">
    <source>
        <dbReference type="Proteomes" id="UP000828390"/>
    </source>
</evidence>
<evidence type="ECO:0000313" key="1">
    <source>
        <dbReference type="EMBL" id="KAH3856929.1"/>
    </source>
</evidence>
<dbReference type="Proteomes" id="UP000828390">
    <property type="component" value="Unassembled WGS sequence"/>
</dbReference>
<dbReference type="AlphaFoldDB" id="A0A9D4LFN8"/>
<protein>
    <submittedName>
        <fullName evidence="1">Uncharacterized protein</fullName>
    </submittedName>
</protein>